<dbReference type="EMBL" id="VKGK01000044">
    <property type="protein sequence ID" value="TRY11785.1"/>
    <property type="molecule type" value="Genomic_DNA"/>
</dbReference>
<dbReference type="Gene3D" id="2.40.160.100">
    <property type="match status" value="1"/>
</dbReference>
<dbReference type="Proteomes" id="UP000318126">
    <property type="component" value="Unassembled WGS sequence"/>
</dbReference>
<sequence>MLFIDSKAWTVRGHFQLGVNAVAERNLFWDLGESATGNTEFNADKEWLEFYAEPGISFERHLASGSAWFGKVSAVGSYTAGTDAFDASNIGSVTAEEVYLGYRTKFAGDWDIEVSLGPRVLKLGTGMLIANGGSDGFERGALKLGPREAWEKAAIVQLTGGGFKTTAFYMAPNEMPSNDTKNLLNGVDLRWDGKHGDYSGLTYIHVLKSEAAYPKAAPGGVGAPTIIPDARAKLNALNFYGKMDGLSGALSNLSLALDIAYEWNDRIDLRAWGGRVKLEYAFTSQPWQPTLGYSFQTFSGDDPDTTRIERFDPLYYDGSPSTWATGSKSAMVFINSNVLSHNLSLRVTPTVRDTVTLRYSHVRANELRSPLQFGQATRLDFSDGLSTVVSGVTNAHLSDDVFIEYNRIVTPNIYLTAGLSISIPGAGIISAAGGNAPDWKGGFINVVFNY</sequence>
<reference evidence="3" key="1">
    <citation type="submission" date="2019-07" db="EMBL/GenBank/DDBJ databases">
        <title>Shewanella sp. YLB-08 draft genomic sequence.</title>
        <authorList>
            <person name="Yu L."/>
        </authorList>
    </citation>
    <scope>NUCLEOTIDE SEQUENCE [LARGE SCALE GENOMIC DNA]</scope>
    <source>
        <strain evidence="3">JCM 20706</strain>
    </source>
</reference>
<feature type="domain" description="Alginate export" evidence="1">
    <location>
        <begin position="86"/>
        <end position="372"/>
    </location>
</feature>
<dbReference type="Pfam" id="PF13372">
    <property type="entry name" value="Alginate_exp"/>
    <property type="match status" value="1"/>
</dbReference>
<comment type="caution">
    <text evidence="2">The sequence shown here is derived from an EMBL/GenBank/DDBJ whole genome shotgun (WGS) entry which is preliminary data.</text>
</comment>
<dbReference type="AlphaFoldDB" id="A0A553JH57"/>
<evidence type="ECO:0000259" key="1">
    <source>
        <dbReference type="Pfam" id="PF13372"/>
    </source>
</evidence>
<organism evidence="2 3">
    <name type="scientific">Shewanella hanedai</name>
    <name type="common">Alteromonas hanedai</name>
    <dbReference type="NCBI Taxonomy" id="25"/>
    <lineage>
        <taxon>Bacteria</taxon>
        <taxon>Pseudomonadati</taxon>
        <taxon>Pseudomonadota</taxon>
        <taxon>Gammaproteobacteria</taxon>
        <taxon>Alteromonadales</taxon>
        <taxon>Shewanellaceae</taxon>
        <taxon>Shewanella</taxon>
    </lineage>
</organism>
<name>A0A553JH57_SHEHA</name>
<evidence type="ECO:0000313" key="2">
    <source>
        <dbReference type="EMBL" id="TRY11785.1"/>
    </source>
</evidence>
<dbReference type="InterPro" id="IPR025388">
    <property type="entry name" value="Alginate_export_dom"/>
</dbReference>
<dbReference type="OrthoDB" id="6756628at2"/>
<accession>A0A553JH57</accession>
<proteinExistence type="predicted"/>
<evidence type="ECO:0000313" key="3">
    <source>
        <dbReference type="Proteomes" id="UP000318126"/>
    </source>
</evidence>
<keyword evidence="3" id="KW-1185">Reference proteome</keyword>
<gene>
    <name evidence="2" type="ORF">FN961_23300</name>
</gene>
<protein>
    <recommendedName>
        <fullName evidence="1">Alginate export domain-containing protein</fullName>
    </recommendedName>
</protein>
<dbReference type="InterPro" id="IPR053728">
    <property type="entry name" value="Alginate_Permeability_Chnl"/>
</dbReference>